<sequence>MATSIAESGIISWLRGAKPKSASMLKPLKPGYEFETKNNAVPTVHPRWFWYPQVITWADIVLAIGGFASKTDSLGPTKYTQASFGLFTGLYLIVVFTYWQFWRVRNTFDRDERLVLRCVGVCLPLLAVRTAYSLIYQITGDWTWNAVKGNPTPYLIMTFLPELVIIYMGIAAIFQVQPPPRERREKKNMLERLRRYAMIGSDRGLRENHAEQTRPHALV</sequence>
<feature type="domain" description="DUF7702" evidence="2">
    <location>
        <begin position="36"/>
        <end position="171"/>
    </location>
</feature>
<dbReference type="PANTHER" id="PTHR42109">
    <property type="entry name" value="UNPLACED GENOMIC SCAFFOLD UM_SCAF_CONTIG_1.265, WHOLE GENOME SHOTGUN SEQUENCE"/>
    <property type="match status" value="1"/>
</dbReference>
<keyword evidence="4" id="KW-1185">Reference proteome</keyword>
<protein>
    <recommendedName>
        <fullName evidence="2">DUF7702 domain-containing protein</fullName>
    </recommendedName>
</protein>
<gene>
    <name evidence="3" type="ORF">PG996_013478</name>
</gene>
<dbReference type="Pfam" id="PF24800">
    <property type="entry name" value="DUF7702"/>
    <property type="match status" value="1"/>
</dbReference>
<comment type="caution">
    <text evidence="3">The sequence shown here is derived from an EMBL/GenBank/DDBJ whole genome shotgun (WGS) entry which is preliminary data.</text>
</comment>
<dbReference type="EMBL" id="JAQQWM010000008">
    <property type="protein sequence ID" value="KAK8054177.1"/>
    <property type="molecule type" value="Genomic_DNA"/>
</dbReference>
<evidence type="ECO:0000259" key="2">
    <source>
        <dbReference type="Pfam" id="PF24800"/>
    </source>
</evidence>
<keyword evidence="1" id="KW-0472">Membrane</keyword>
<organism evidence="3 4">
    <name type="scientific">Apiospora saccharicola</name>
    <dbReference type="NCBI Taxonomy" id="335842"/>
    <lineage>
        <taxon>Eukaryota</taxon>
        <taxon>Fungi</taxon>
        <taxon>Dikarya</taxon>
        <taxon>Ascomycota</taxon>
        <taxon>Pezizomycotina</taxon>
        <taxon>Sordariomycetes</taxon>
        <taxon>Xylariomycetidae</taxon>
        <taxon>Amphisphaeriales</taxon>
        <taxon>Apiosporaceae</taxon>
        <taxon>Apiospora</taxon>
    </lineage>
</organism>
<dbReference type="Proteomes" id="UP001446871">
    <property type="component" value="Unassembled WGS sequence"/>
</dbReference>
<proteinExistence type="predicted"/>
<evidence type="ECO:0000256" key="1">
    <source>
        <dbReference type="SAM" id="Phobius"/>
    </source>
</evidence>
<dbReference type="InterPro" id="IPR056119">
    <property type="entry name" value="DUF7702"/>
</dbReference>
<feature type="transmembrane region" description="Helical" evidence="1">
    <location>
        <begin position="81"/>
        <end position="102"/>
    </location>
</feature>
<name>A0ABR1U5K3_9PEZI</name>
<keyword evidence="1" id="KW-1133">Transmembrane helix</keyword>
<keyword evidence="1" id="KW-0812">Transmembrane</keyword>
<accession>A0ABR1U5K3</accession>
<feature type="transmembrane region" description="Helical" evidence="1">
    <location>
        <begin position="48"/>
        <end position="69"/>
    </location>
</feature>
<evidence type="ECO:0000313" key="3">
    <source>
        <dbReference type="EMBL" id="KAK8054177.1"/>
    </source>
</evidence>
<feature type="transmembrane region" description="Helical" evidence="1">
    <location>
        <begin position="114"/>
        <end position="135"/>
    </location>
</feature>
<feature type="transmembrane region" description="Helical" evidence="1">
    <location>
        <begin position="155"/>
        <end position="176"/>
    </location>
</feature>
<reference evidence="3 4" key="1">
    <citation type="submission" date="2023-01" db="EMBL/GenBank/DDBJ databases">
        <title>Analysis of 21 Apiospora genomes using comparative genomics revels a genus with tremendous synthesis potential of carbohydrate active enzymes and secondary metabolites.</title>
        <authorList>
            <person name="Sorensen T."/>
        </authorList>
    </citation>
    <scope>NUCLEOTIDE SEQUENCE [LARGE SCALE GENOMIC DNA]</scope>
    <source>
        <strain evidence="3 4">CBS 83171</strain>
    </source>
</reference>
<dbReference type="PANTHER" id="PTHR42109:SF2">
    <property type="entry name" value="INTEGRAL MEMBRANE PROTEIN"/>
    <property type="match status" value="1"/>
</dbReference>
<evidence type="ECO:0000313" key="4">
    <source>
        <dbReference type="Proteomes" id="UP001446871"/>
    </source>
</evidence>